<dbReference type="Proteomes" id="UP001241226">
    <property type="component" value="Chromosome 2"/>
</dbReference>
<sequence length="620" mass="71178">MAYKLHPLGKEHVSTTIHIHIHIHSIKNRRKGKRKKTATNTLSRLTVRSMRQTEPKPVFPAVRPKSESTNHLGASVATTSKTASKPIELFKVVQTGAKTPYIYVPDNFAATYIAYAELSTHIPTKHNPHSKELEKMVDKGGVTPIDLDNFLKVFAKSLCVKKGQQPTVYVSDTRRDTPKQIYDAKMKEIGEIAEQEVRKKEIITSSAVSKIEGCLNTIRMSTGQDIEFPVITDYKKEKEITEWNQKDARKWLSMHIDTQLASMGYKIDDRTKPQRTLENTITKQSKEIKELEKCKLRYSFNTGIREDEHQLAKYSRKIVHARNELLLSQNQLEQFKSEYCTLSNYRDYQQRLTTALKQTEDNTEKKINIYIENKAELEGDKAGLEGTTAYLTQQTKTTTAKSSSHQHDKLKDLRMMVLETASQEEQAKLVERELDMSLENSATRHQPPVVRIETLKCFALKTQRPLIYLGVVKSPMSKHFIESKPKEGTFKESVIYNNRLYVAQIEVEEYTPPTTDLLKAREITPKPRETKSEKDIEKLLESLPKTPPDGFGEISKDYSNSMIANIFNFLPDENISNIEYRSEFEDDPAKERVRFLYEKATIENKGKITLTVNITPLSQQ</sequence>
<evidence type="ECO:0000313" key="4">
    <source>
        <dbReference type="Proteomes" id="UP001241226"/>
    </source>
</evidence>
<feature type="compositionally biased region" description="Polar residues" evidence="2">
    <location>
        <begin position="67"/>
        <end position="79"/>
    </location>
</feature>
<organism evidence="3 4">
    <name type="scientific">Vibrio aestuarianus</name>
    <dbReference type="NCBI Taxonomy" id="28171"/>
    <lineage>
        <taxon>Bacteria</taxon>
        <taxon>Pseudomonadati</taxon>
        <taxon>Pseudomonadota</taxon>
        <taxon>Gammaproteobacteria</taxon>
        <taxon>Vibrionales</taxon>
        <taxon>Vibrionaceae</taxon>
        <taxon>Vibrio</taxon>
    </lineage>
</organism>
<accession>A0ABD7YPD9</accession>
<name>A0ABD7YPD9_9VIBR</name>
<dbReference type="AlphaFoldDB" id="A0ABD7YPD9"/>
<gene>
    <name evidence="3" type="ORF">PYE67_17265</name>
</gene>
<reference evidence="3 4" key="1">
    <citation type="submission" date="2022-02" db="EMBL/GenBank/DDBJ databases">
        <title>Emergence and expansion in Europe of a Vibrio aestuarianus clonal complex pathogenic for oysters.</title>
        <authorList>
            <person name="Mesnil A."/>
            <person name="Travers M.-A."/>
        </authorList>
    </citation>
    <scope>NUCLEOTIDE SEQUENCE [LARGE SCALE GENOMIC DNA]</scope>
    <source>
        <strain evidence="3 4">U17</strain>
    </source>
</reference>
<evidence type="ECO:0000313" key="3">
    <source>
        <dbReference type="EMBL" id="WGK86701.1"/>
    </source>
</evidence>
<feature type="region of interest" description="Disordered" evidence="2">
    <location>
        <begin position="57"/>
        <end position="79"/>
    </location>
</feature>
<keyword evidence="1" id="KW-0175">Coiled coil</keyword>
<proteinExistence type="predicted"/>
<dbReference type="EMBL" id="CP118712">
    <property type="protein sequence ID" value="WGK86701.1"/>
    <property type="molecule type" value="Genomic_DNA"/>
</dbReference>
<evidence type="ECO:0000256" key="1">
    <source>
        <dbReference type="SAM" id="Coils"/>
    </source>
</evidence>
<protein>
    <submittedName>
        <fullName evidence="3">Uncharacterized protein</fullName>
    </submittedName>
</protein>
<evidence type="ECO:0000256" key="2">
    <source>
        <dbReference type="SAM" id="MobiDB-lite"/>
    </source>
</evidence>
<dbReference type="RefSeq" id="WP_261927173.1">
    <property type="nucleotide sequence ID" value="NZ_CALYLG010000266.1"/>
</dbReference>
<feature type="coiled-coil region" evidence="1">
    <location>
        <begin position="274"/>
        <end position="380"/>
    </location>
</feature>